<protein>
    <submittedName>
        <fullName evidence="9">Methyl-accepting chemotaxis protein</fullName>
    </submittedName>
</protein>
<dbReference type="AlphaFoldDB" id="A0A917QGL5"/>
<proteinExistence type="inferred from homology"/>
<evidence type="ECO:0000256" key="2">
    <source>
        <dbReference type="ARBA" id="ARBA00022519"/>
    </source>
</evidence>
<dbReference type="InterPro" id="IPR000727">
    <property type="entry name" value="T_SNARE_dom"/>
</dbReference>
<evidence type="ECO:0000256" key="4">
    <source>
        <dbReference type="ARBA" id="ARBA00029447"/>
    </source>
</evidence>
<evidence type="ECO:0000256" key="3">
    <source>
        <dbReference type="ARBA" id="ARBA00023224"/>
    </source>
</evidence>
<dbReference type="SMART" id="SM00283">
    <property type="entry name" value="MA"/>
    <property type="match status" value="1"/>
</dbReference>
<dbReference type="Pfam" id="PF00672">
    <property type="entry name" value="HAMP"/>
    <property type="match status" value="1"/>
</dbReference>
<comment type="similarity">
    <text evidence="4">Belongs to the methyl-accepting chemotaxis (MCP) protein family.</text>
</comment>
<evidence type="ECO:0000256" key="1">
    <source>
        <dbReference type="ARBA" id="ARBA00004429"/>
    </source>
</evidence>
<dbReference type="Pfam" id="PF00015">
    <property type="entry name" value="MCPsignal"/>
    <property type="match status" value="1"/>
</dbReference>
<dbReference type="SMART" id="SM00304">
    <property type="entry name" value="HAMP"/>
    <property type="match status" value="1"/>
</dbReference>
<dbReference type="InterPro" id="IPR003660">
    <property type="entry name" value="HAMP_dom"/>
</dbReference>
<keyword evidence="2" id="KW-0997">Cell inner membrane</keyword>
<evidence type="ECO:0000259" key="7">
    <source>
        <dbReference type="PROSITE" id="PS50192"/>
    </source>
</evidence>
<gene>
    <name evidence="9" type="ORF">GCM10011322_40610</name>
</gene>
<feature type="domain" description="Methyl-accepting transducer" evidence="6">
    <location>
        <begin position="317"/>
        <end position="532"/>
    </location>
</feature>
<dbReference type="CDD" id="cd06225">
    <property type="entry name" value="HAMP"/>
    <property type="match status" value="1"/>
</dbReference>
<comment type="caution">
    <text evidence="9">The sequence shown here is derived from an EMBL/GenBank/DDBJ whole genome shotgun (WGS) entry which is preliminary data.</text>
</comment>
<comment type="subcellular location">
    <subcellularLocation>
        <location evidence="1">Cell inner membrane</location>
        <topology evidence="1">Multi-pass membrane protein</topology>
    </subcellularLocation>
</comment>
<dbReference type="EMBL" id="BMMF01000014">
    <property type="protein sequence ID" value="GGK49469.1"/>
    <property type="molecule type" value="Genomic_DNA"/>
</dbReference>
<dbReference type="PROSITE" id="PS50111">
    <property type="entry name" value="CHEMOTAXIS_TRANSDUC_2"/>
    <property type="match status" value="1"/>
</dbReference>
<keyword evidence="3 5" id="KW-0807">Transducer</keyword>
<dbReference type="InterPro" id="IPR004089">
    <property type="entry name" value="MCPsignal_dom"/>
</dbReference>
<dbReference type="Gene3D" id="6.10.340.10">
    <property type="match status" value="1"/>
</dbReference>
<dbReference type="PROSITE" id="PS50192">
    <property type="entry name" value="T_SNARE"/>
    <property type="match status" value="1"/>
</dbReference>
<feature type="domain" description="T-SNARE coiled-coil homology" evidence="7">
    <location>
        <begin position="462"/>
        <end position="524"/>
    </location>
</feature>
<dbReference type="GO" id="GO:0005886">
    <property type="term" value="C:plasma membrane"/>
    <property type="evidence" value="ECO:0007669"/>
    <property type="project" value="UniProtKB-SubCell"/>
</dbReference>
<name>A0A917QGL5_9HYPH</name>
<keyword evidence="2" id="KW-0472">Membrane</keyword>
<dbReference type="GO" id="GO:0007165">
    <property type="term" value="P:signal transduction"/>
    <property type="evidence" value="ECO:0007669"/>
    <property type="project" value="UniProtKB-KW"/>
</dbReference>
<dbReference type="Gene3D" id="1.10.287.950">
    <property type="entry name" value="Methyl-accepting chemotaxis protein"/>
    <property type="match status" value="1"/>
</dbReference>
<dbReference type="PROSITE" id="PS50885">
    <property type="entry name" value="HAMP"/>
    <property type="match status" value="1"/>
</dbReference>
<evidence type="ECO:0000259" key="6">
    <source>
        <dbReference type="PROSITE" id="PS50111"/>
    </source>
</evidence>
<keyword evidence="10" id="KW-1185">Reference proteome</keyword>
<feature type="domain" description="HAMP" evidence="8">
    <location>
        <begin position="217"/>
        <end position="270"/>
    </location>
</feature>
<sequence length="573" mass="60645">MGMKMHGGIGMRLALGFGFMLLLMVALTFVSTTQVNRLDRDLTEINEVNSRLQRFAINFRGSVHDRAIAIRDVVLVDDPGARREAVATIASLAAAYAQNEQAMTALVAEVDASPAERDILADIAAIQARTNPLVAEIVRLQEAGDEAGARAILLGEVSGLFTDWLGAINRFIDFQEDANQRIGAQVSASAAGFQTLALVALLVAGVLAMATALLVGRSVTRPVNGLVRAMQRLATGDTAVEIPHADRRDEVGDMARTVVVFRDNAAERVRLEREAGLERDRARERQAQLEQLIARFREIIARALASVNDGTRSMRETAGSLSEVAGLAVGQANAAREASSTANAEVQAVATAAEQLSASIREIAEQASRATDIVRRATDTAQETNAKVGSLAEAAERIGAVVDMIRTIAQQTNLLALNATIEAARAGEAGKGFAVVAAEVKQLADQTAKATDQIAEQITAVQGSTRESVDAIRDIGTAVHDIDGFMQAIATAVEEQDSATKEISTSIAVASRGASDATQNVDEVTRAIDETSGQARTVLGVSDTLTDVAKELSEAVESFLEGVAAERRERKAA</sequence>
<keyword evidence="2" id="KW-1003">Cell membrane</keyword>
<dbReference type="InterPro" id="IPR047347">
    <property type="entry name" value="YvaQ-like_sensor"/>
</dbReference>
<dbReference type="Proteomes" id="UP000600449">
    <property type="component" value="Unassembled WGS sequence"/>
</dbReference>
<reference evidence="9 10" key="1">
    <citation type="journal article" date="2014" name="Int. J. Syst. Evol. Microbiol.">
        <title>Complete genome sequence of Corynebacterium casei LMG S-19264T (=DSM 44701T), isolated from a smear-ripened cheese.</title>
        <authorList>
            <consortium name="US DOE Joint Genome Institute (JGI-PGF)"/>
            <person name="Walter F."/>
            <person name="Albersmeier A."/>
            <person name="Kalinowski J."/>
            <person name="Ruckert C."/>
        </authorList>
    </citation>
    <scope>NUCLEOTIDE SEQUENCE [LARGE SCALE GENOMIC DNA]</scope>
    <source>
        <strain evidence="9 10">CGMCC 1.9161</strain>
    </source>
</reference>
<evidence type="ECO:0000313" key="9">
    <source>
        <dbReference type="EMBL" id="GGK49469.1"/>
    </source>
</evidence>
<dbReference type="Pfam" id="PF12729">
    <property type="entry name" value="4HB_MCP_1"/>
    <property type="match status" value="1"/>
</dbReference>
<evidence type="ECO:0000256" key="5">
    <source>
        <dbReference type="PROSITE-ProRule" id="PRU00284"/>
    </source>
</evidence>
<dbReference type="CDD" id="cd19411">
    <property type="entry name" value="MCP2201-like_sensor"/>
    <property type="match status" value="1"/>
</dbReference>
<dbReference type="InterPro" id="IPR024478">
    <property type="entry name" value="HlyB_4HB_MCP"/>
</dbReference>
<dbReference type="RefSeq" id="WP_188915097.1">
    <property type="nucleotide sequence ID" value="NZ_BMMF01000014.1"/>
</dbReference>
<dbReference type="SUPFAM" id="SSF58104">
    <property type="entry name" value="Methyl-accepting chemotaxis protein (MCP) signaling domain"/>
    <property type="match status" value="1"/>
</dbReference>
<evidence type="ECO:0000313" key="10">
    <source>
        <dbReference type="Proteomes" id="UP000600449"/>
    </source>
</evidence>
<dbReference type="PANTHER" id="PTHR32089:SF112">
    <property type="entry name" value="LYSOZYME-LIKE PROTEIN-RELATED"/>
    <property type="match status" value="1"/>
</dbReference>
<organism evidence="9 10">
    <name type="scientific">Salinarimonas ramus</name>
    <dbReference type="NCBI Taxonomy" id="690164"/>
    <lineage>
        <taxon>Bacteria</taxon>
        <taxon>Pseudomonadati</taxon>
        <taxon>Pseudomonadota</taxon>
        <taxon>Alphaproteobacteria</taxon>
        <taxon>Hyphomicrobiales</taxon>
        <taxon>Salinarimonadaceae</taxon>
        <taxon>Salinarimonas</taxon>
    </lineage>
</organism>
<dbReference type="PANTHER" id="PTHR32089">
    <property type="entry name" value="METHYL-ACCEPTING CHEMOTAXIS PROTEIN MCPB"/>
    <property type="match status" value="1"/>
</dbReference>
<accession>A0A917QGL5</accession>
<evidence type="ECO:0000259" key="8">
    <source>
        <dbReference type="PROSITE" id="PS50885"/>
    </source>
</evidence>